<name>A0AAW0S9S7_SCYPA</name>
<evidence type="ECO:0000313" key="2">
    <source>
        <dbReference type="Proteomes" id="UP001487740"/>
    </source>
</evidence>
<dbReference type="AlphaFoldDB" id="A0AAW0S9S7"/>
<proteinExistence type="predicted"/>
<reference evidence="1 2" key="1">
    <citation type="submission" date="2023-03" db="EMBL/GenBank/DDBJ databases">
        <title>High-quality genome of Scylla paramamosain provides insights in environmental adaptation.</title>
        <authorList>
            <person name="Zhang L."/>
        </authorList>
    </citation>
    <scope>NUCLEOTIDE SEQUENCE [LARGE SCALE GENOMIC DNA]</scope>
    <source>
        <strain evidence="1">LZ_2023a</strain>
        <tissue evidence="1">Muscle</tissue>
    </source>
</reference>
<accession>A0AAW0S9S7</accession>
<dbReference type="EMBL" id="JARAKH010006404">
    <property type="protein sequence ID" value="KAK8371836.1"/>
    <property type="molecule type" value="Genomic_DNA"/>
</dbReference>
<sequence length="153" mass="16922">MGHLSGAGTQLLQEWRDLGVLSLAVCDQDAQEVLAAISAVHVSLPRLHILWVFLVLSGVDERLLEEAAQIAQLLQPTQRPYRSISFPGSSMKADVWPRCLHKLANAGVTVMRGVGIAAPRTSPIKEEEQRELHTLARTRMLRGFIVLPGELLW</sequence>
<comment type="caution">
    <text evidence="1">The sequence shown here is derived from an EMBL/GenBank/DDBJ whole genome shotgun (WGS) entry which is preliminary data.</text>
</comment>
<dbReference type="Proteomes" id="UP001487740">
    <property type="component" value="Unassembled WGS sequence"/>
</dbReference>
<keyword evidence="2" id="KW-1185">Reference proteome</keyword>
<protein>
    <submittedName>
        <fullName evidence="1">Uncharacterized protein</fullName>
    </submittedName>
</protein>
<evidence type="ECO:0000313" key="1">
    <source>
        <dbReference type="EMBL" id="KAK8371836.1"/>
    </source>
</evidence>
<organism evidence="1 2">
    <name type="scientific">Scylla paramamosain</name>
    <name type="common">Mud crab</name>
    <dbReference type="NCBI Taxonomy" id="85552"/>
    <lineage>
        <taxon>Eukaryota</taxon>
        <taxon>Metazoa</taxon>
        <taxon>Ecdysozoa</taxon>
        <taxon>Arthropoda</taxon>
        <taxon>Crustacea</taxon>
        <taxon>Multicrustacea</taxon>
        <taxon>Malacostraca</taxon>
        <taxon>Eumalacostraca</taxon>
        <taxon>Eucarida</taxon>
        <taxon>Decapoda</taxon>
        <taxon>Pleocyemata</taxon>
        <taxon>Brachyura</taxon>
        <taxon>Eubrachyura</taxon>
        <taxon>Portunoidea</taxon>
        <taxon>Portunidae</taxon>
        <taxon>Portuninae</taxon>
        <taxon>Scylla</taxon>
    </lineage>
</organism>
<gene>
    <name evidence="1" type="ORF">O3P69_015713</name>
</gene>